<keyword evidence="4" id="KW-0560">Oxidoreductase</keyword>
<name>A0ABW2C0G0_9PSEU</name>
<dbReference type="Gene3D" id="3.50.50.60">
    <property type="entry name" value="FAD/NAD(P)-binding domain"/>
    <property type="match status" value="2"/>
</dbReference>
<dbReference type="InterPro" id="IPR023753">
    <property type="entry name" value="FAD/NAD-binding_dom"/>
</dbReference>
<dbReference type="Proteomes" id="UP001596337">
    <property type="component" value="Unassembled WGS sequence"/>
</dbReference>
<dbReference type="Pfam" id="PF07992">
    <property type="entry name" value="Pyr_redox_2"/>
    <property type="match status" value="1"/>
</dbReference>
<gene>
    <name evidence="7" type="ORF">ACFQGD_13605</name>
</gene>
<evidence type="ECO:0000313" key="8">
    <source>
        <dbReference type="Proteomes" id="UP001596337"/>
    </source>
</evidence>
<dbReference type="PANTHER" id="PTHR43557">
    <property type="entry name" value="APOPTOSIS-INDUCING FACTOR 1"/>
    <property type="match status" value="1"/>
</dbReference>
<dbReference type="RefSeq" id="WP_345397963.1">
    <property type="nucleotide sequence ID" value="NZ_BAABLA010000028.1"/>
</dbReference>
<evidence type="ECO:0000256" key="2">
    <source>
        <dbReference type="ARBA" id="ARBA00022630"/>
    </source>
</evidence>
<feature type="domain" description="FAD/NAD(P)-binding" evidence="5">
    <location>
        <begin position="5"/>
        <end position="300"/>
    </location>
</feature>
<dbReference type="SUPFAM" id="SSF51905">
    <property type="entry name" value="FAD/NAD(P)-binding domain"/>
    <property type="match status" value="2"/>
</dbReference>
<dbReference type="InterPro" id="IPR050446">
    <property type="entry name" value="FAD-oxidoreductase/Apoptosis"/>
</dbReference>
<dbReference type="Pfam" id="PF14759">
    <property type="entry name" value="Reductase_C"/>
    <property type="match status" value="1"/>
</dbReference>
<comment type="caution">
    <text evidence="7">The sequence shown here is derived from an EMBL/GenBank/DDBJ whole genome shotgun (WGS) entry which is preliminary data.</text>
</comment>
<accession>A0ABW2C0G0</accession>
<evidence type="ECO:0000256" key="3">
    <source>
        <dbReference type="ARBA" id="ARBA00022827"/>
    </source>
</evidence>
<sequence>MSTRRHVLVGGGVAAAATATHLRKHGFDGEIVLVGDEPQPPYERPPLSKDFLLGTTEFEEFQVRPPAWYDEQSVDLRVGIRVTAIDVPGRSVTLSTGERLGYDGLVLATGVRPRRLPGLDGDRVHYLRTAADSQRLRAQLAESERVVVIGAGFIGCEVAAAAVGLGKQVTIFDPAPTPLARVLGATIGSVMTGIHRSRGVQIRAGEYISELRHTGDGMLLTSNLGHRVECDLVVVGIGCEPNVELAAEAGLATDGGIVVDEYGRTSAPDIYAAGDVAAQYHPVYGRTIRVEHHDNALRQGANVALNLTGSAEPFAEAHWFWSDQYEHSLQSVGRPADLEDLVIRGSLEDHDFSAFSLVDGRIQAVISLNRPRDVLEVRRMLFAPHEVTAEQLRDESVPLKRLIPRSPWATARA</sequence>
<feature type="domain" description="Reductase C-terminal" evidence="6">
    <location>
        <begin position="319"/>
        <end position="402"/>
    </location>
</feature>
<evidence type="ECO:0000259" key="5">
    <source>
        <dbReference type="Pfam" id="PF07992"/>
    </source>
</evidence>
<dbReference type="InterPro" id="IPR036188">
    <property type="entry name" value="FAD/NAD-bd_sf"/>
</dbReference>
<evidence type="ECO:0000256" key="4">
    <source>
        <dbReference type="ARBA" id="ARBA00023002"/>
    </source>
</evidence>
<dbReference type="Gene3D" id="3.30.390.30">
    <property type="match status" value="1"/>
</dbReference>
<organism evidence="7 8">
    <name type="scientific">Haloechinothrix salitolerans</name>
    <dbReference type="NCBI Taxonomy" id="926830"/>
    <lineage>
        <taxon>Bacteria</taxon>
        <taxon>Bacillati</taxon>
        <taxon>Actinomycetota</taxon>
        <taxon>Actinomycetes</taxon>
        <taxon>Pseudonocardiales</taxon>
        <taxon>Pseudonocardiaceae</taxon>
        <taxon>Haloechinothrix</taxon>
    </lineage>
</organism>
<evidence type="ECO:0000313" key="7">
    <source>
        <dbReference type="EMBL" id="MFC6868177.1"/>
    </source>
</evidence>
<dbReference type="InterPro" id="IPR016156">
    <property type="entry name" value="FAD/NAD-linked_Rdtase_dimer_sf"/>
</dbReference>
<dbReference type="PRINTS" id="PR00411">
    <property type="entry name" value="PNDRDTASEI"/>
</dbReference>
<keyword evidence="3" id="KW-0274">FAD</keyword>
<evidence type="ECO:0000259" key="6">
    <source>
        <dbReference type="Pfam" id="PF14759"/>
    </source>
</evidence>
<dbReference type="PRINTS" id="PR00368">
    <property type="entry name" value="FADPNR"/>
</dbReference>
<keyword evidence="2" id="KW-0285">Flavoprotein</keyword>
<dbReference type="InterPro" id="IPR028202">
    <property type="entry name" value="Reductase_C"/>
</dbReference>
<comment type="cofactor">
    <cofactor evidence="1">
        <name>FAD</name>
        <dbReference type="ChEBI" id="CHEBI:57692"/>
    </cofactor>
</comment>
<protein>
    <submittedName>
        <fullName evidence="7">NAD(P)/FAD-dependent oxidoreductase</fullName>
    </submittedName>
</protein>
<keyword evidence="8" id="KW-1185">Reference proteome</keyword>
<dbReference type="SUPFAM" id="SSF55424">
    <property type="entry name" value="FAD/NAD-linked reductases, dimerisation (C-terminal) domain"/>
    <property type="match status" value="1"/>
</dbReference>
<proteinExistence type="predicted"/>
<evidence type="ECO:0000256" key="1">
    <source>
        <dbReference type="ARBA" id="ARBA00001974"/>
    </source>
</evidence>
<reference evidence="8" key="1">
    <citation type="journal article" date="2019" name="Int. J. Syst. Evol. Microbiol.">
        <title>The Global Catalogue of Microorganisms (GCM) 10K type strain sequencing project: providing services to taxonomists for standard genome sequencing and annotation.</title>
        <authorList>
            <consortium name="The Broad Institute Genomics Platform"/>
            <consortium name="The Broad Institute Genome Sequencing Center for Infectious Disease"/>
            <person name="Wu L."/>
            <person name="Ma J."/>
        </authorList>
    </citation>
    <scope>NUCLEOTIDE SEQUENCE [LARGE SCALE GENOMIC DNA]</scope>
    <source>
        <strain evidence="8">KCTC 32255</strain>
    </source>
</reference>
<dbReference type="EMBL" id="JBHSXX010000001">
    <property type="protein sequence ID" value="MFC6868177.1"/>
    <property type="molecule type" value="Genomic_DNA"/>
</dbReference>
<dbReference type="PANTHER" id="PTHR43557:SF2">
    <property type="entry name" value="RIESKE DOMAIN-CONTAINING PROTEIN-RELATED"/>
    <property type="match status" value="1"/>
</dbReference>